<organism evidence="3 4">
    <name type="scientific">Trifolium subterraneum</name>
    <name type="common">Subterranean clover</name>
    <dbReference type="NCBI Taxonomy" id="3900"/>
    <lineage>
        <taxon>Eukaryota</taxon>
        <taxon>Viridiplantae</taxon>
        <taxon>Streptophyta</taxon>
        <taxon>Embryophyta</taxon>
        <taxon>Tracheophyta</taxon>
        <taxon>Spermatophyta</taxon>
        <taxon>Magnoliopsida</taxon>
        <taxon>eudicotyledons</taxon>
        <taxon>Gunneridae</taxon>
        <taxon>Pentapetalae</taxon>
        <taxon>rosids</taxon>
        <taxon>fabids</taxon>
        <taxon>Fabales</taxon>
        <taxon>Fabaceae</taxon>
        <taxon>Papilionoideae</taxon>
        <taxon>50 kb inversion clade</taxon>
        <taxon>NPAAA clade</taxon>
        <taxon>Hologalegina</taxon>
        <taxon>IRL clade</taxon>
        <taxon>Trifolieae</taxon>
        <taxon>Trifolium</taxon>
    </lineage>
</organism>
<feature type="compositionally biased region" description="Pro residues" evidence="2">
    <location>
        <begin position="458"/>
        <end position="473"/>
    </location>
</feature>
<evidence type="ECO:0000256" key="1">
    <source>
        <dbReference type="SAM" id="Coils"/>
    </source>
</evidence>
<sequence>NEEGSQYIRKKFARAWYNVHREGKNQLARKLGIVSDGYTKWVMSRAIERGMPYSFEKSSSVDATSSVIPFETIDEFQELLTKSRLEKEAWERKFRESELENKELKEKLKEQEKMLSLQSVKVARRIRYKPTRVYNTRSRLRNKMSNVEEENHMLREQVTTMQTEIEKLTSMVASLVTTQNQASAPVPQSSSTFVPPPVSSAPFSAPQYVMPEGYPWGMPVGFLGDESRPVVSEIPHVQSTVPIPQLVNTLPQVTATVSAPLVHTIPQTQMPIFHAESVGGYDRMDDLQIKYDEMQKEMRALRGKDLFGQDAHELCLVPDVVVPHKFKVPDFEKYKGSTCPKSHLIMYARKMSTQTSNDKLLIHYFQDSLTGAALRWYMDLDRANMVEMGMCLEEGVRQGRLIKENAPTSNTKKYGNSFSKKKESEVGMVAQGGPQSRYPTYQHVSAITPTSQPQMTQAPPPQYPHPYQQPYPQQPQIRPQTPQQPYNYPNRTQRNPPFDPIPMKYADLLPALLAKIFVQTRPPPPVPAVLPTWYRSDLTCSFHQGAPGHDVERCYALKKVVQELIRNKVLSFKDENPNVRNNPLTNHGSSVHFIQDCQETSTILSVKDIKTPLVPIHSKMCEAKLFSHDHVTCEECLKNPQGCSRVREDIQRLMDKGELLVTKKSEDVCVIVPEFNTSDRLEMIYNSGEPTVNPLVICLPGPMPYTSLRAVPYRYDATMLQDGVEIPIPPLISVDNIADNSKILRSGRILPGVVQGKTGSSVEKAQIPDSSRTSERVYEDSDEVLKMIKRKRH</sequence>
<feature type="coiled-coil region" evidence="1">
    <location>
        <begin position="73"/>
        <end position="164"/>
    </location>
</feature>
<gene>
    <name evidence="3" type="ORF">TSUD_418180</name>
</gene>
<evidence type="ECO:0008006" key="5">
    <source>
        <dbReference type="Google" id="ProtNLM"/>
    </source>
</evidence>
<feature type="non-terminal residue" evidence="3">
    <location>
        <position position="1"/>
    </location>
</feature>
<proteinExistence type="predicted"/>
<evidence type="ECO:0000313" key="3">
    <source>
        <dbReference type="EMBL" id="GAU52010.1"/>
    </source>
</evidence>
<accession>A0A2Z6PJY1</accession>
<dbReference type="PANTHER" id="PTHR32108:SF9">
    <property type="entry name" value="REVERSE TRANSCRIPTASE RNASE H-LIKE DOMAIN-CONTAINING PROTEIN"/>
    <property type="match status" value="1"/>
</dbReference>
<keyword evidence="4" id="KW-1185">Reference proteome</keyword>
<dbReference type="EMBL" id="DF976726">
    <property type="protein sequence ID" value="GAU52010.1"/>
    <property type="molecule type" value="Genomic_DNA"/>
</dbReference>
<dbReference type="PANTHER" id="PTHR32108">
    <property type="entry name" value="DNA-DIRECTED RNA POLYMERASE SUBUNIT ALPHA"/>
    <property type="match status" value="1"/>
</dbReference>
<protein>
    <recommendedName>
        <fullName evidence="5">Retrotransposon gag domain-containing protein</fullName>
    </recommendedName>
</protein>
<evidence type="ECO:0000313" key="4">
    <source>
        <dbReference type="Proteomes" id="UP000242715"/>
    </source>
</evidence>
<reference evidence="4" key="1">
    <citation type="journal article" date="2017" name="Front. Plant Sci.">
        <title>Climate Clever Clovers: New Paradigm to Reduce the Environmental Footprint of Ruminants by Breeding Low Methanogenic Forages Utilizing Haplotype Variation.</title>
        <authorList>
            <person name="Kaur P."/>
            <person name="Appels R."/>
            <person name="Bayer P.E."/>
            <person name="Keeble-Gagnere G."/>
            <person name="Wang J."/>
            <person name="Hirakawa H."/>
            <person name="Shirasawa K."/>
            <person name="Vercoe P."/>
            <person name="Stefanova K."/>
            <person name="Durmic Z."/>
            <person name="Nichols P."/>
            <person name="Revell C."/>
            <person name="Isobe S.N."/>
            <person name="Edwards D."/>
            <person name="Erskine W."/>
        </authorList>
    </citation>
    <scope>NUCLEOTIDE SEQUENCE [LARGE SCALE GENOMIC DNA]</scope>
    <source>
        <strain evidence="4">cv. Daliak</strain>
    </source>
</reference>
<dbReference type="AlphaFoldDB" id="A0A2Z6PJY1"/>
<keyword evidence="1" id="KW-0175">Coiled coil</keyword>
<dbReference type="Proteomes" id="UP000242715">
    <property type="component" value="Unassembled WGS sequence"/>
</dbReference>
<name>A0A2Z6PJY1_TRISU</name>
<dbReference type="OrthoDB" id="1750196at2759"/>
<feature type="region of interest" description="Disordered" evidence="2">
    <location>
        <begin position="449"/>
        <end position="494"/>
    </location>
</feature>
<evidence type="ECO:0000256" key="2">
    <source>
        <dbReference type="SAM" id="MobiDB-lite"/>
    </source>
</evidence>
<feature type="compositionally biased region" description="Low complexity" evidence="2">
    <location>
        <begin position="474"/>
        <end position="490"/>
    </location>
</feature>